<evidence type="ECO:0000313" key="4">
    <source>
        <dbReference type="EMBL" id="ACT53006.1"/>
    </source>
</evidence>
<dbReference type="InterPro" id="IPR050091">
    <property type="entry name" value="PKS_NRPS_Biosynth_Enz"/>
</dbReference>
<keyword evidence="1" id="KW-0596">Phosphopantetheine</keyword>
<dbReference type="PANTHER" id="PTHR43775:SF29">
    <property type="entry name" value="ASPERFURANONE POLYKETIDE SYNTHASE AFOG-RELATED"/>
    <property type="match status" value="1"/>
</dbReference>
<dbReference type="PROSITE" id="PS52004">
    <property type="entry name" value="KS3_2"/>
    <property type="match status" value="1"/>
</dbReference>
<dbReference type="GO" id="GO:0044550">
    <property type="term" value="P:secondary metabolite biosynthetic process"/>
    <property type="evidence" value="ECO:0007669"/>
    <property type="project" value="TreeGrafter"/>
</dbReference>
<feature type="non-terminal residue" evidence="4">
    <location>
        <position position="262"/>
    </location>
</feature>
<feature type="domain" description="Ketosynthase family 3 (KS3)" evidence="3">
    <location>
        <begin position="1"/>
        <end position="117"/>
    </location>
</feature>
<organism evidence="4">
    <name type="scientific">Myrothecium sp. JJ-2009a</name>
    <dbReference type="NCBI Taxonomy" id="655921"/>
    <lineage>
        <taxon>Eukaryota</taxon>
        <taxon>Fungi</taxon>
        <taxon>Dikarya</taxon>
        <taxon>Ascomycota</taxon>
        <taxon>Pezizomycotina</taxon>
        <taxon>Sordariomycetes</taxon>
        <taxon>Hypocreomycetidae</taxon>
        <taxon>Hypocreales</taxon>
        <taxon>Stachybotryaceae</taxon>
        <taxon>Myrothecium</taxon>
    </lineage>
</organism>
<dbReference type="GO" id="GO:0006633">
    <property type="term" value="P:fatty acid biosynthetic process"/>
    <property type="evidence" value="ECO:0007669"/>
    <property type="project" value="TreeGrafter"/>
</dbReference>
<dbReference type="AlphaFoldDB" id="C7DS87"/>
<dbReference type="Gene3D" id="3.40.366.10">
    <property type="entry name" value="Malonyl-Coenzyme A Acyl Carrier Protein, domain 2"/>
    <property type="match status" value="1"/>
</dbReference>
<dbReference type="InterPro" id="IPR020841">
    <property type="entry name" value="PKS_Beta-ketoAc_synthase_dom"/>
</dbReference>
<dbReference type="InterPro" id="IPR032821">
    <property type="entry name" value="PKS_assoc"/>
</dbReference>
<dbReference type="Gene3D" id="3.40.47.10">
    <property type="match status" value="1"/>
</dbReference>
<evidence type="ECO:0000256" key="2">
    <source>
        <dbReference type="ARBA" id="ARBA00022553"/>
    </source>
</evidence>
<reference evidence="4" key="1">
    <citation type="submission" date="2009-05" db="EMBL/GenBank/DDBJ databases">
        <title>Diversity of reducing type I polyketide synthase genes associated with fungi.</title>
        <authorList>
            <person name="Jumpathong J."/>
            <person name="Fujii I."/>
            <person name="Seshime Y."/>
            <person name="Peberdy J."/>
            <person name="Lumyong S."/>
        </authorList>
    </citation>
    <scope>NUCLEOTIDE SEQUENCE</scope>
    <source>
        <strain evidence="4">S1A</strain>
    </source>
</reference>
<dbReference type="InterPro" id="IPR016039">
    <property type="entry name" value="Thiolase-like"/>
</dbReference>
<sequence>EGHGTGTTAGDPIECGVVARVFGSIRKDPILVGSTKSNIGHLEGASGLASLLKAIFSLESGVIGPTYGLKQLNPAIKAEDWNLEFPTRSREWTPGLRRISINRFGYGGANAHCILDDALHYLTTHGLEGHHITVDNSGLNTIHSYQQETQSSETAMASSSSALMPRAFILSSPEKSGVARIATSLENYLASVPVSAGKEDEFLCQLAHTLALKRTKFLWCSVAVASSIGDLRTNLALAKTQPVKRTKSSELVFVFTGQGAQW</sequence>
<dbReference type="EMBL" id="GQ204175">
    <property type="protein sequence ID" value="ACT53006.1"/>
    <property type="molecule type" value="Genomic_DNA"/>
</dbReference>
<dbReference type="InterPro" id="IPR001227">
    <property type="entry name" value="Ac_transferase_dom_sf"/>
</dbReference>
<name>C7DS87_9HYPO</name>
<dbReference type="Pfam" id="PF02801">
    <property type="entry name" value="Ketoacyl-synt_C"/>
    <property type="match status" value="1"/>
</dbReference>
<proteinExistence type="predicted"/>
<dbReference type="Pfam" id="PF16197">
    <property type="entry name" value="KAsynt_C_assoc"/>
    <property type="match status" value="1"/>
</dbReference>
<evidence type="ECO:0000259" key="3">
    <source>
        <dbReference type="PROSITE" id="PS52004"/>
    </source>
</evidence>
<protein>
    <submittedName>
        <fullName evidence="4">Polyketide synthase</fullName>
    </submittedName>
</protein>
<dbReference type="SUPFAM" id="SSF53901">
    <property type="entry name" value="Thiolase-like"/>
    <property type="match status" value="1"/>
</dbReference>
<dbReference type="GO" id="GO:0004312">
    <property type="term" value="F:fatty acid synthase activity"/>
    <property type="evidence" value="ECO:0007669"/>
    <property type="project" value="TreeGrafter"/>
</dbReference>
<dbReference type="PANTHER" id="PTHR43775">
    <property type="entry name" value="FATTY ACID SYNTHASE"/>
    <property type="match status" value="1"/>
</dbReference>
<dbReference type="SMART" id="SM00825">
    <property type="entry name" value="PKS_KS"/>
    <property type="match status" value="1"/>
</dbReference>
<feature type="non-terminal residue" evidence="4">
    <location>
        <position position="1"/>
    </location>
</feature>
<dbReference type="InterPro" id="IPR014031">
    <property type="entry name" value="Ketoacyl_synth_C"/>
</dbReference>
<dbReference type="Gene3D" id="3.30.70.3290">
    <property type="match status" value="1"/>
</dbReference>
<accession>C7DS87</accession>
<evidence type="ECO:0000256" key="1">
    <source>
        <dbReference type="ARBA" id="ARBA00022450"/>
    </source>
</evidence>
<keyword evidence="2" id="KW-0597">Phosphoprotein</keyword>